<dbReference type="PANTHER" id="PTHR43309">
    <property type="entry name" value="5-OXOPROLINASE SUBUNIT C"/>
    <property type="match status" value="1"/>
</dbReference>
<dbReference type="Proteomes" id="UP000693892">
    <property type="component" value="Unassembled WGS sequence"/>
</dbReference>
<evidence type="ECO:0008006" key="8">
    <source>
        <dbReference type="Google" id="ProtNLM"/>
    </source>
</evidence>
<name>A0A916NPL4_9MICO</name>
<dbReference type="PANTHER" id="PTHR43309:SF3">
    <property type="entry name" value="5-OXOPROLINASE SUBUNIT C"/>
    <property type="match status" value="1"/>
</dbReference>
<keyword evidence="2" id="KW-0378">Hydrolase</keyword>
<protein>
    <recommendedName>
        <fullName evidence="8">5-oxoprolinase/urea amidolyase family protein</fullName>
    </recommendedName>
</protein>
<evidence type="ECO:0000259" key="5">
    <source>
        <dbReference type="SMART" id="SM00797"/>
    </source>
</evidence>
<evidence type="ECO:0000256" key="1">
    <source>
        <dbReference type="ARBA" id="ARBA00022741"/>
    </source>
</evidence>
<reference evidence="6" key="1">
    <citation type="submission" date="2021-06" db="EMBL/GenBank/DDBJ databases">
        <authorList>
            <person name="Criscuolo A."/>
        </authorList>
    </citation>
    <scope>NUCLEOTIDE SEQUENCE</scope>
    <source>
        <strain evidence="6">CIP111803</strain>
    </source>
</reference>
<dbReference type="GO" id="GO:0016787">
    <property type="term" value="F:hydrolase activity"/>
    <property type="evidence" value="ECO:0007669"/>
    <property type="project" value="UniProtKB-KW"/>
</dbReference>
<comment type="caution">
    <text evidence="6">The sequence shown here is derived from an EMBL/GenBank/DDBJ whole genome shotgun (WGS) entry which is preliminary data.</text>
</comment>
<sequence length="559" mass="59505">MNVDAATEPRRTVKRSGDRAFLVDLGSLEGAMGLRAQLEEHPPSGVSDVVAAARTVLVVARSPRFVRPLIEYVESLNASGRSGRIGRTIRIPVSYEGEDLRETAARMGRSVESLIGWHSSGTWTAAFTGFAPGFVYLVGESGVRVPRRESPRTSVPAGSVGLADNYSAVYPRSSPGGWQLIGRTDETLWDESLADPARIHPGDRVRFVPVRHPITGSVPRVEPVAPIERDRADVVIVQPGVGATIQDLGRPGHAVLGVGPAGAMDRSSFRQANRLVGNYAGQAAIEALGAGFSIRAETDQVVAVTGAAGRLAIRSATDRTARFGPRNPAVRTPFVLLAGEELTIAEADRGIWSYAAIRGGIDAPAVLESRSRDTHSGIGPSPLAPGDGLVIRAADVSAVASNPEGELRSTVQDTELRSTAPETELRSAAQETDLRVIPGPREDWFTTDAVDALFSETWTVSNRFSRMASRLTGRPLERAVQDELQSEGIVRGSIQVPPDGQPLIFGADHPVTGGYPVIGVIVDADLDTAAQLGPGARVRFVRNARAETDDGQQERRADS</sequence>
<evidence type="ECO:0000256" key="3">
    <source>
        <dbReference type="ARBA" id="ARBA00022840"/>
    </source>
</evidence>
<dbReference type="InterPro" id="IPR003778">
    <property type="entry name" value="CT_A_B"/>
</dbReference>
<dbReference type="AlphaFoldDB" id="A0A916NPL4"/>
<dbReference type="SMART" id="SM00797">
    <property type="entry name" value="AHS2"/>
    <property type="match status" value="1"/>
</dbReference>
<dbReference type="GO" id="GO:0005524">
    <property type="term" value="F:ATP binding"/>
    <property type="evidence" value="ECO:0007669"/>
    <property type="project" value="UniProtKB-KW"/>
</dbReference>
<dbReference type="SMART" id="SM00796">
    <property type="entry name" value="AHS1"/>
    <property type="match status" value="1"/>
</dbReference>
<proteinExistence type="predicted"/>
<dbReference type="EMBL" id="CAJVAP010000022">
    <property type="protein sequence ID" value="CAG7615753.1"/>
    <property type="molecule type" value="Genomic_DNA"/>
</dbReference>
<dbReference type="Pfam" id="PF02682">
    <property type="entry name" value="CT_C_D"/>
    <property type="match status" value="1"/>
</dbReference>
<evidence type="ECO:0000256" key="2">
    <source>
        <dbReference type="ARBA" id="ARBA00022801"/>
    </source>
</evidence>
<dbReference type="InterPro" id="IPR052708">
    <property type="entry name" value="PxpC"/>
</dbReference>
<dbReference type="InterPro" id="IPR003833">
    <property type="entry name" value="CT_C_D"/>
</dbReference>
<organism evidence="6 7">
    <name type="scientific">Leucobacter soli</name>
    <dbReference type="NCBI Taxonomy" id="2812850"/>
    <lineage>
        <taxon>Bacteria</taxon>
        <taxon>Bacillati</taxon>
        <taxon>Actinomycetota</taxon>
        <taxon>Actinomycetes</taxon>
        <taxon>Micrococcales</taxon>
        <taxon>Microbacteriaceae</taxon>
        <taxon>Leucobacter</taxon>
    </lineage>
</organism>
<dbReference type="Pfam" id="PF02626">
    <property type="entry name" value="CT_A_B"/>
    <property type="match status" value="1"/>
</dbReference>
<dbReference type="NCBIfam" id="TIGR00724">
    <property type="entry name" value="urea_amlyse_rel"/>
    <property type="match status" value="1"/>
</dbReference>
<evidence type="ECO:0000259" key="4">
    <source>
        <dbReference type="SMART" id="SM00796"/>
    </source>
</evidence>
<feature type="domain" description="Carboxyltransferase" evidence="4">
    <location>
        <begin position="11"/>
        <end position="199"/>
    </location>
</feature>
<keyword evidence="3" id="KW-0067">ATP-binding</keyword>
<evidence type="ECO:0000313" key="7">
    <source>
        <dbReference type="Proteomes" id="UP000693892"/>
    </source>
</evidence>
<keyword evidence="7" id="KW-1185">Reference proteome</keyword>
<evidence type="ECO:0000313" key="6">
    <source>
        <dbReference type="EMBL" id="CAG7615753.1"/>
    </source>
</evidence>
<keyword evidence="1" id="KW-0547">Nucleotide-binding</keyword>
<dbReference type="RefSeq" id="WP_218115827.1">
    <property type="nucleotide sequence ID" value="NZ_CAJVAP010000022.1"/>
</dbReference>
<gene>
    <name evidence="6" type="ORF">LEUCIP111803_01914</name>
</gene>
<accession>A0A916NPL4</accession>
<feature type="domain" description="Carboxyltransferase" evidence="5">
    <location>
        <begin position="255"/>
        <end position="558"/>
    </location>
</feature>